<feature type="compositionally biased region" description="Low complexity" evidence="1">
    <location>
        <begin position="223"/>
        <end position="258"/>
    </location>
</feature>
<gene>
    <name evidence="2" type="ORF">EV702DRAFT_1047660</name>
</gene>
<dbReference type="AlphaFoldDB" id="A0A9P7CZC5"/>
<reference evidence="2" key="1">
    <citation type="journal article" date="2020" name="New Phytol.">
        <title>Comparative genomics reveals dynamic genome evolution in host specialist ectomycorrhizal fungi.</title>
        <authorList>
            <person name="Lofgren L.A."/>
            <person name="Nguyen N.H."/>
            <person name="Vilgalys R."/>
            <person name="Ruytinx J."/>
            <person name="Liao H.L."/>
            <person name="Branco S."/>
            <person name="Kuo A."/>
            <person name="LaButti K."/>
            <person name="Lipzen A."/>
            <person name="Andreopoulos W."/>
            <person name="Pangilinan J."/>
            <person name="Riley R."/>
            <person name="Hundley H."/>
            <person name="Na H."/>
            <person name="Barry K."/>
            <person name="Grigoriev I.V."/>
            <person name="Stajich J.E."/>
            <person name="Kennedy P.G."/>
        </authorList>
    </citation>
    <scope>NUCLEOTIDE SEQUENCE</scope>
    <source>
        <strain evidence="2">DOB743</strain>
    </source>
</reference>
<dbReference type="Proteomes" id="UP000714275">
    <property type="component" value="Unassembled WGS sequence"/>
</dbReference>
<protein>
    <submittedName>
        <fullName evidence="2">Uncharacterized protein</fullName>
    </submittedName>
</protein>
<accession>A0A9P7CZC5</accession>
<keyword evidence="3" id="KW-1185">Reference proteome</keyword>
<organism evidence="2 3">
    <name type="scientific">Suillus placidus</name>
    <dbReference type="NCBI Taxonomy" id="48579"/>
    <lineage>
        <taxon>Eukaryota</taxon>
        <taxon>Fungi</taxon>
        <taxon>Dikarya</taxon>
        <taxon>Basidiomycota</taxon>
        <taxon>Agaricomycotina</taxon>
        <taxon>Agaricomycetes</taxon>
        <taxon>Agaricomycetidae</taxon>
        <taxon>Boletales</taxon>
        <taxon>Suillineae</taxon>
        <taxon>Suillaceae</taxon>
        <taxon>Suillus</taxon>
    </lineage>
</organism>
<name>A0A9P7CZC5_9AGAM</name>
<sequence>MLNSPELPYSAAQSKSTKSGRISAYDDRTIQALASENETLKQQNNVLLASQDAYKNPFKILAASISLDLCDSDILKFAGIPPGFKSANDYPKTKFWIPSLYKAWKKSPSVQYTEHGTFPFLENTDGEPIEKSEISCITKSLRSCWAALKQENRAPNTWGKAGNKILDEVTEEMARLHLILALCENGWKVHAIATERYPSWTVSGADSGTCSAKLAERKRESTVPDPVAPSAVSASSSASTLPPSNIPAASASATVESASGKKFRPGTSKNGRSLCAHQWLKQVAANGSSADFRIYWSGLTKDKQLAYKADALKLVSDDIWNGNTVDIIGRFSSGALY</sequence>
<proteinExistence type="predicted"/>
<evidence type="ECO:0000313" key="3">
    <source>
        <dbReference type="Proteomes" id="UP000714275"/>
    </source>
</evidence>
<comment type="caution">
    <text evidence="2">The sequence shown here is derived from an EMBL/GenBank/DDBJ whole genome shotgun (WGS) entry which is preliminary data.</text>
</comment>
<evidence type="ECO:0000256" key="1">
    <source>
        <dbReference type="SAM" id="MobiDB-lite"/>
    </source>
</evidence>
<feature type="region of interest" description="Disordered" evidence="1">
    <location>
        <begin position="215"/>
        <end position="270"/>
    </location>
</feature>
<evidence type="ECO:0000313" key="2">
    <source>
        <dbReference type="EMBL" id="KAG1774495.1"/>
    </source>
</evidence>
<dbReference type="EMBL" id="JABBWD010000041">
    <property type="protein sequence ID" value="KAG1774495.1"/>
    <property type="molecule type" value="Genomic_DNA"/>
</dbReference>
<dbReference type="OrthoDB" id="2690064at2759"/>